<organism evidence="1 2">
    <name type="scientific">Acaulospora colombiana</name>
    <dbReference type="NCBI Taxonomy" id="27376"/>
    <lineage>
        <taxon>Eukaryota</taxon>
        <taxon>Fungi</taxon>
        <taxon>Fungi incertae sedis</taxon>
        <taxon>Mucoromycota</taxon>
        <taxon>Glomeromycotina</taxon>
        <taxon>Glomeromycetes</taxon>
        <taxon>Diversisporales</taxon>
        <taxon>Acaulosporaceae</taxon>
        <taxon>Acaulospora</taxon>
    </lineage>
</organism>
<sequence length="100" mass="11447">MATSLRFSQRPPKETTVASNTITPEPTEAMIQAARNDYALRLNLYTQQQLKRIKSKQKNPENRCNDSAKYNGLSKSPNHILSISGVIQRQHVQKQKRQIL</sequence>
<evidence type="ECO:0000313" key="2">
    <source>
        <dbReference type="Proteomes" id="UP000789525"/>
    </source>
</evidence>
<accession>A0ACA9JZH1</accession>
<comment type="caution">
    <text evidence="1">The sequence shown here is derived from an EMBL/GenBank/DDBJ whole genome shotgun (WGS) entry which is preliminary data.</text>
</comment>
<proteinExistence type="predicted"/>
<keyword evidence="2" id="KW-1185">Reference proteome</keyword>
<dbReference type="EMBL" id="CAJVPT010000378">
    <property type="protein sequence ID" value="CAG8443745.1"/>
    <property type="molecule type" value="Genomic_DNA"/>
</dbReference>
<dbReference type="Proteomes" id="UP000789525">
    <property type="component" value="Unassembled WGS sequence"/>
</dbReference>
<gene>
    <name evidence="1" type="ORF">ACOLOM_LOCUS395</name>
</gene>
<name>A0ACA9JZH1_9GLOM</name>
<reference evidence="1" key="1">
    <citation type="submission" date="2021-06" db="EMBL/GenBank/DDBJ databases">
        <authorList>
            <person name="Kallberg Y."/>
            <person name="Tangrot J."/>
            <person name="Rosling A."/>
        </authorList>
    </citation>
    <scope>NUCLEOTIDE SEQUENCE</scope>
    <source>
        <strain evidence="1">CL356</strain>
    </source>
</reference>
<evidence type="ECO:0000313" key="1">
    <source>
        <dbReference type="EMBL" id="CAG8443745.1"/>
    </source>
</evidence>
<protein>
    <submittedName>
        <fullName evidence="1">7911_t:CDS:1</fullName>
    </submittedName>
</protein>